<reference evidence="1" key="1">
    <citation type="submission" date="1995-06" db="EMBL/GenBank/DDBJ databases">
        <authorList>
            <person name="Wilson R.K."/>
            <person name="Hanson M.R."/>
        </authorList>
    </citation>
    <scope>NUCLEOTIDE SEQUENCE</scope>
    <source>
        <strain evidence="1">Line 3704</strain>
    </source>
</reference>
<name>Q35470_PETHY</name>
<dbReference type="AlphaFoldDB" id="Q35470"/>
<dbReference type="GO" id="GO:0005840">
    <property type="term" value="C:ribosome"/>
    <property type="evidence" value="ECO:0007669"/>
    <property type="project" value="UniProtKB-KW"/>
</dbReference>
<accession>Q35470</accession>
<sequence length="153" mass="17528">MIQDLLNTEMCFSTREQICSIYKMIFYGREDPKMFIDPMDFDSIVKVYLESIEFNHSALGEVLESLCTEKHDSPFYKDVKCCASHIFRLSKDEGAGSLGYAREITAPQRVGESVEKNGLFREGKLLYKRESFSSRPNKGESPIKDDLLCMLLS</sequence>
<proteinExistence type="predicted"/>
<keyword evidence="1" id="KW-0496">Mitochondrion</keyword>
<evidence type="ECO:0000313" key="1">
    <source>
        <dbReference type="EMBL" id="AAB82730.1"/>
    </source>
</evidence>
<dbReference type="EMBL" id="U30458">
    <property type="protein sequence ID" value="AAB82730.1"/>
    <property type="molecule type" value="Genomic_DNA"/>
</dbReference>
<protein>
    <submittedName>
        <fullName evidence="1">Petunia parodii 3704 orf154, NADH dehydrogenase chain 3 (nad3) and ribosomal protein S12 (rps12) genes, mitochondrial genes encoding mitochondrial proteins</fullName>
    </submittedName>
</protein>
<organism evidence="1">
    <name type="scientific">Petunia hybrida</name>
    <name type="common">Petunia</name>
    <dbReference type="NCBI Taxonomy" id="4102"/>
    <lineage>
        <taxon>Eukaryota</taxon>
        <taxon>Viridiplantae</taxon>
        <taxon>Streptophyta</taxon>
        <taxon>Embryophyta</taxon>
        <taxon>Tracheophyta</taxon>
        <taxon>Spermatophyta</taxon>
        <taxon>Magnoliopsida</taxon>
        <taxon>eudicotyledons</taxon>
        <taxon>Gunneridae</taxon>
        <taxon>Pentapetalae</taxon>
        <taxon>asterids</taxon>
        <taxon>lamiids</taxon>
        <taxon>Solanales</taxon>
        <taxon>Solanaceae</taxon>
        <taxon>Petunioideae</taxon>
        <taxon>Petunia</taxon>
    </lineage>
</organism>
<keyword evidence="1" id="KW-0687">Ribonucleoprotein</keyword>
<geneLocation type="mitochondrion" evidence="1"/>
<keyword evidence="1" id="KW-0689">Ribosomal protein</keyword>